<keyword evidence="5" id="KW-1185">Reference proteome</keyword>
<dbReference type="InterPro" id="IPR017853">
    <property type="entry name" value="GH"/>
</dbReference>
<dbReference type="CDD" id="cd00599">
    <property type="entry name" value="GH25_muramidase"/>
    <property type="match status" value="1"/>
</dbReference>
<dbReference type="Proteomes" id="UP001589619">
    <property type="component" value="Unassembled WGS sequence"/>
</dbReference>
<keyword evidence="3" id="KW-0326">Glycosidase</keyword>
<evidence type="ECO:0000256" key="2">
    <source>
        <dbReference type="ARBA" id="ARBA00022801"/>
    </source>
</evidence>
<dbReference type="RefSeq" id="WP_344913986.1">
    <property type="nucleotide sequence ID" value="NZ_BAAAYO010000013.1"/>
</dbReference>
<evidence type="ECO:0000256" key="1">
    <source>
        <dbReference type="ARBA" id="ARBA00010646"/>
    </source>
</evidence>
<dbReference type="SUPFAM" id="SSF51445">
    <property type="entry name" value="(Trans)glycosidases"/>
    <property type="match status" value="1"/>
</dbReference>
<dbReference type="GO" id="GO:0016787">
    <property type="term" value="F:hydrolase activity"/>
    <property type="evidence" value="ECO:0007669"/>
    <property type="project" value="UniProtKB-KW"/>
</dbReference>
<accession>A0ABV5W105</accession>
<dbReference type="PANTHER" id="PTHR34135">
    <property type="entry name" value="LYSOZYME"/>
    <property type="match status" value="1"/>
</dbReference>
<gene>
    <name evidence="4" type="ORF">ACFFNY_21980</name>
</gene>
<evidence type="ECO:0000256" key="3">
    <source>
        <dbReference type="ARBA" id="ARBA00023295"/>
    </source>
</evidence>
<keyword evidence="2 4" id="KW-0378">Hydrolase</keyword>
<dbReference type="Pfam" id="PF01183">
    <property type="entry name" value="Glyco_hydro_25"/>
    <property type="match status" value="1"/>
</dbReference>
<reference evidence="4 5" key="1">
    <citation type="submission" date="2024-09" db="EMBL/GenBank/DDBJ databases">
        <authorList>
            <person name="Sun Q."/>
            <person name="Mori K."/>
        </authorList>
    </citation>
    <scope>NUCLEOTIDE SEQUENCE [LARGE SCALE GENOMIC DNA]</scope>
    <source>
        <strain evidence="4 5">JCM 12520</strain>
    </source>
</reference>
<comment type="similarity">
    <text evidence="1">Belongs to the glycosyl hydrolase 25 family.</text>
</comment>
<name>A0ABV5W105_9BACL</name>
<dbReference type="Gene3D" id="3.20.20.80">
    <property type="entry name" value="Glycosidases"/>
    <property type="match status" value="1"/>
</dbReference>
<comment type="caution">
    <text evidence="4">The sequence shown here is derived from an EMBL/GenBank/DDBJ whole genome shotgun (WGS) entry which is preliminary data.</text>
</comment>
<dbReference type="PROSITE" id="PS51904">
    <property type="entry name" value="GLYCOSYL_HYDROL_F25_2"/>
    <property type="match status" value="1"/>
</dbReference>
<evidence type="ECO:0000313" key="5">
    <source>
        <dbReference type="Proteomes" id="UP001589619"/>
    </source>
</evidence>
<dbReference type="EMBL" id="JBHMAG010000014">
    <property type="protein sequence ID" value="MFB9754248.1"/>
    <property type="molecule type" value="Genomic_DNA"/>
</dbReference>
<dbReference type="SMART" id="SM00641">
    <property type="entry name" value="Glyco_25"/>
    <property type="match status" value="1"/>
</dbReference>
<dbReference type="PANTHER" id="PTHR34135:SF2">
    <property type="entry name" value="LYSOZYME"/>
    <property type="match status" value="1"/>
</dbReference>
<sequence length="283" mass="32119">MQTRNKANSPGIDVSKWQGEIDWQAVRRDVIRFAQIKATEGTSLVDARLVQNAEGARDAGIPIGFYHFAHLSNDPVHEAEHYLAQVKRWVPELWHVLDLEQGSLDGRPFTKAQVSAWARAWLENVQAATGQVPMLYTGASFAKTYMEPDLAVYPLWVAHYGTDKPMGNPVWSEWTLFQYSETGRVDGINGHVDLNEYAGNIEDRLQRGKRGEEKQVNFSDDWQWETLTKALHGLYEKSVTGELDHPLVTDYKWATQANNKEMKLDDLAWLAIVLIAKDKGIKV</sequence>
<dbReference type="InterPro" id="IPR018077">
    <property type="entry name" value="Glyco_hydro_fam25_subgr"/>
</dbReference>
<dbReference type="InterPro" id="IPR002053">
    <property type="entry name" value="Glyco_hydro_25"/>
</dbReference>
<organism evidence="4 5">
    <name type="scientific">Paenibacillus hodogayensis</name>
    <dbReference type="NCBI Taxonomy" id="279208"/>
    <lineage>
        <taxon>Bacteria</taxon>
        <taxon>Bacillati</taxon>
        <taxon>Bacillota</taxon>
        <taxon>Bacilli</taxon>
        <taxon>Bacillales</taxon>
        <taxon>Paenibacillaceae</taxon>
        <taxon>Paenibacillus</taxon>
    </lineage>
</organism>
<protein>
    <submittedName>
        <fullName evidence="4">Glycoside hydrolase family 25 protein</fullName>
    </submittedName>
</protein>
<evidence type="ECO:0000313" key="4">
    <source>
        <dbReference type="EMBL" id="MFB9754248.1"/>
    </source>
</evidence>
<proteinExistence type="inferred from homology"/>